<reference evidence="2" key="1">
    <citation type="submission" date="2019-03" db="EMBL/GenBank/DDBJ databases">
        <title>WGS assembly of Setaria viridis.</title>
        <authorList>
            <person name="Huang P."/>
            <person name="Jenkins J."/>
            <person name="Grimwood J."/>
            <person name="Barry K."/>
            <person name="Healey A."/>
            <person name="Mamidi S."/>
            <person name="Sreedasyam A."/>
            <person name="Shu S."/>
            <person name="Feldman M."/>
            <person name="Wu J."/>
            <person name="Yu Y."/>
            <person name="Chen C."/>
            <person name="Johnson J."/>
            <person name="Rokhsar D."/>
            <person name="Baxter I."/>
            <person name="Schmutz J."/>
            <person name="Brutnell T."/>
            <person name="Kellogg E."/>
        </authorList>
    </citation>
    <scope>NUCLEOTIDE SEQUENCE [LARGE SCALE GENOMIC DNA]</scope>
</reference>
<sequence>MGRRPAGRASPAASRGAEGRRRESRGGSICLTSGRWRRRRAGHQRPWGGGDGRDAAAAGGGGGCGGGGVATGGTGVEVASWEGNGLAKEAGRAPIYRPTGWWPEVGAGYWPAVEARRPRHRWRAVREVGLARRRGAGPRWPAREGGVRDRGGWRRSGWRRRPGTGPGARFEGAAAWPTPGRAMGPTRGEAERRGARKEWRRGSNGVGGGQPGSGARKRRRRREKKEGGRRRRKRKKEERKRKEKKRGKEKEKEETGGTRGTRSEHARGGLTTALGEIYGHE</sequence>
<feature type="compositionally biased region" description="Basic and acidic residues" evidence="1">
    <location>
        <begin position="141"/>
        <end position="152"/>
    </location>
</feature>
<feature type="compositionally biased region" description="Basic and acidic residues" evidence="1">
    <location>
        <begin position="188"/>
        <end position="201"/>
    </location>
</feature>
<protein>
    <submittedName>
        <fullName evidence="2">Uncharacterized protein</fullName>
    </submittedName>
</protein>
<proteinExistence type="predicted"/>
<dbReference type="AlphaFoldDB" id="A0A4U6U3P6"/>
<feature type="compositionally biased region" description="Low complexity" evidence="1">
    <location>
        <begin position="7"/>
        <end position="16"/>
    </location>
</feature>
<dbReference type="OMA" id="WIWPGRE"/>
<feature type="compositionally biased region" description="Basic and acidic residues" evidence="1">
    <location>
        <begin position="246"/>
        <end position="267"/>
    </location>
</feature>
<dbReference type="EMBL" id="CM016557">
    <property type="protein sequence ID" value="TKW10138.1"/>
    <property type="molecule type" value="Genomic_DNA"/>
</dbReference>
<evidence type="ECO:0000313" key="3">
    <source>
        <dbReference type="Proteomes" id="UP000298652"/>
    </source>
</evidence>
<gene>
    <name evidence="2" type="ORF">SEVIR_6G142350v2</name>
</gene>
<organism evidence="2 3">
    <name type="scientific">Setaria viridis</name>
    <name type="common">Green bristlegrass</name>
    <name type="synonym">Setaria italica subsp. viridis</name>
    <dbReference type="NCBI Taxonomy" id="4556"/>
    <lineage>
        <taxon>Eukaryota</taxon>
        <taxon>Viridiplantae</taxon>
        <taxon>Streptophyta</taxon>
        <taxon>Embryophyta</taxon>
        <taxon>Tracheophyta</taxon>
        <taxon>Spermatophyta</taxon>
        <taxon>Magnoliopsida</taxon>
        <taxon>Liliopsida</taxon>
        <taxon>Poales</taxon>
        <taxon>Poaceae</taxon>
        <taxon>PACMAD clade</taxon>
        <taxon>Panicoideae</taxon>
        <taxon>Panicodae</taxon>
        <taxon>Paniceae</taxon>
        <taxon>Cenchrinae</taxon>
        <taxon>Setaria</taxon>
    </lineage>
</organism>
<evidence type="ECO:0000256" key="1">
    <source>
        <dbReference type="SAM" id="MobiDB-lite"/>
    </source>
</evidence>
<feature type="region of interest" description="Disordered" evidence="1">
    <location>
        <begin position="136"/>
        <end position="281"/>
    </location>
</feature>
<evidence type="ECO:0000313" key="2">
    <source>
        <dbReference type="EMBL" id="TKW10138.1"/>
    </source>
</evidence>
<dbReference type="Proteomes" id="UP000298652">
    <property type="component" value="Chromosome 6"/>
</dbReference>
<feature type="compositionally biased region" description="Basic residues" evidence="1">
    <location>
        <begin position="215"/>
        <end position="245"/>
    </location>
</feature>
<dbReference type="Gramene" id="TKW10138">
    <property type="protein sequence ID" value="TKW10138"/>
    <property type="gene ID" value="SEVIR_6G142350v2"/>
</dbReference>
<accession>A0A4U6U3P6</accession>
<feature type="region of interest" description="Disordered" evidence="1">
    <location>
        <begin position="1"/>
        <end position="55"/>
    </location>
</feature>
<name>A0A4U6U3P6_SETVI</name>
<keyword evidence="3" id="KW-1185">Reference proteome</keyword>